<dbReference type="AlphaFoldDB" id="A0A5B7FZ48"/>
<accession>A0A5B7FZ48</accession>
<gene>
    <name evidence="1" type="ORF">E2C01_045759</name>
</gene>
<protein>
    <submittedName>
        <fullName evidence="1">Uncharacterized protein</fullName>
    </submittedName>
</protein>
<evidence type="ECO:0000313" key="2">
    <source>
        <dbReference type="Proteomes" id="UP000324222"/>
    </source>
</evidence>
<keyword evidence="2" id="KW-1185">Reference proteome</keyword>
<name>A0A5B7FZ48_PORTR</name>
<dbReference type="EMBL" id="VSRR010010495">
    <property type="protein sequence ID" value="MPC51902.1"/>
    <property type="molecule type" value="Genomic_DNA"/>
</dbReference>
<sequence length="102" mass="11154">MQTCCILACLHLRIPTFHPAPFLPLVHLHHSLSPQTPLRESATRARGGLSLLVLAVRHHAKPGPDRDPALPAICTNERDSSGRDVVWSCSIMEQPCLCACVN</sequence>
<proteinExistence type="predicted"/>
<dbReference type="Proteomes" id="UP000324222">
    <property type="component" value="Unassembled WGS sequence"/>
</dbReference>
<comment type="caution">
    <text evidence="1">The sequence shown here is derived from an EMBL/GenBank/DDBJ whole genome shotgun (WGS) entry which is preliminary data.</text>
</comment>
<evidence type="ECO:0000313" key="1">
    <source>
        <dbReference type="EMBL" id="MPC51902.1"/>
    </source>
</evidence>
<reference evidence="1 2" key="1">
    <citation type="submission" date="2019-05" db="EMBL/GenBank/DDBJ databases">
        <title>Another draft genome of Portunus trituberculatus and its Hox gene families provides insights of decapod evolution.</title>
        <authorList>
            <person name="Jeong J.-H."/>
            <person name="Song I."/>
            <person name="Kim S."/>
            <person name="Choi T."/>
            <person name="Kim D."/>
            <person name="Ryu S."/>
            <person name="Kim W."/>
        </authorList>
    </citation>
    <scope>NUCLEOTIDE SEQUENCE [LARGE SCALE GENOMIC DNA]</scope>
    <source>
        <tissue evidence="1">Muscle</tissue>
    </source>
</reference>
<organism evidence="1 2">
    <name type="scientific">Portunus trituberculatus</name>
    <name type="common">Swimming crab</name>
    <name type="synonym">Neptunus trituberculatus</name>
    <dbReference type="NCBI Taxonomy" id="210409"/>
    <lineage>
        <taxon>Eukaryota</taxon>
        <taxon>Metazoa</taxon>
        <taxon>Ecdysozoa</taxon>
        <taxon>Arthropoda</taxon>
        <taxon>Crustacea</taxon>
        <taxon>Multicrustacea</taxon>
        <taxon>Malacostraca</taxon>
        <taxon>Eumalacostraca</taxon>
        <taxon>Eucarida</taxon>
        <taxon>Decapoda</taxon>
        <taxon>Pleocyemata</taxon>
        <taxon>Brachyura</taxon>
        <taxon>Eubrachyura</taxon>
        <taxon>Portunoidea</taxon>
        <taxon>Portunidae</taxon>
        <taxon>Portuninae</taxon>
        <taxon>Portunus</taxon>
    </lineage>
</organism>